<proteinExistence type="predicted"/>
<evidence type="ECO:0000313" key="1">
    <source>
        <dbReference type="EMBL" id="CAB4189617.1"/>
    </source>
</evidence>
<protein>
    <submittedName>
        <fullName evidence="1">Uncharacterized protein</fullName>
    </submittedName>
</protein>
<organism evidence="1">
    <name type="scientific">uncultured Caudovirales phage</name>
    <dbReference type="NCBI Taxonomy" id="2100421"/>
    <lineage>
        <taxon>Viruses</taxon>
        <taxon>Duplodnaviria</taxon>
        <taxon>Heunggongvirae</taxon>
        <taxon>Uroviricota</taxon>
        <taxon>Caudoviricetes</taxon>
        <taxon>Peduoviridae</taxon>
        <taxon>Maltschvirus</taxon>
        <taxon>Maltschvirus maltsch</taxon>
    </lineage>
</organism>
<dbReference type="EMBL" id="LR797140">
    <property type="protein sequence ID" value="CAB4189617.1"/>
    <property type="molecule type" value="Genomic_DNA"/>
</dbReference>
<gene>
    <name evidence="1" type="ORF">UFOVP1209_10</name>
</gene>
<name>A0A6J5R4T5_9CAUD</name>
<sequence>MALISGYGGAITFSGFTASSGITIQVKSFTLNIEKDSLEVTAIGDWRKKYAPGRTRVSGSLTLFRQTVGTDDTLRAHLMPTTLLLSVNAVLTLKYVDQGNITYQNTMDGTAAVWNVQITSASFSDDGTGAGTWELSWEQQ</sequence>
<reference evidence="1" key="1">
    <citation type="submission" date="2020-05" db="EMBL/GenBank/DDBJ databases">
        <authorList>
            <person name="Chiriac C."/>
            <person name="Salcher M."/>
            <person name="Ghai R."/>
            <person name="Kavagutti S V."/>
        </authorList>
    </citation>
    <scope>NUCLEOTIDE SEQUENCE</scope>
</reference>
<accession>A0A6J5R4T5</accession>